<dbReference type="InterPro" id="IPR012433">
    <property type="entry name" value="Imm11"/>
</dbReference>
<dbReference type="Pfam" id="PF07791">
    <property type="entry name" value="Imm11"/>
    <property type="match status" value="1"/>
</dbReference>
<feature type="domain" description="Immunity MXAN-0049 protein" evidence="1">
    <location>
        <begin position="45"/>
        <end position="190"/>
    </location>
</feature>
<protein>
    <recommendedName>
        <fullName evidence="1">Immunity MXAN-0049 protein domain-containing protein</fullName>
    </recommendedName>
</protein>
<gene>
    <name evidence="2" type="ORF">JY651_45340</name>
</gene>
<reference evidence="2 3" key="1">
    <citation type="submission" date="2021-02" db="EMBL/GenBank/DDBJ databases">
        <title>De Novo genome assembly of isolated myxobacteria.</title>
        <authorList>
            <person name="Stevens D.C."/>
        </authorList>
    </citation>
    <scope>NUCLEOTIDE SEQUENCE [LARGE SCALE GENOMIC DNA]</scope>
    <source>
        <strain evidence="3">SCPEA02</strain>
    </source>
</reference>
<evidence type="ECO:0000313" key="3">
    <source>
        <dbReference type="Proteomes" id="UP000662747"/>
    </source>
</evidence>
<proteinExistence type="predicted"/>
<dbReference type="EMBL" id="CP071090">
    <property type="protein sequence ID" value="QSQ22277.1"/>
    <property type="molecule type" value="Genomic_DNA"/>
</dbReference>
<sequence>MKYYPWVADDEDDSFAWITKDSDFLMHCMDSYLLNEGVSVKSWFPTDTVFHLDDDRGIRLTDSIPNTLHLLIISEKLKRVLEEKSGANIEFLPVHIRNHKGRLVQEPYFIANILGTVECVDPERSKFRNSEIRPDQVFHFYRLALEESKIPLDAKLFRLKEQTDLSIIREDLGKDILRAGCDGMIFQEMDDYGREWGRLRE</sequence>
<organism evidence="2 3">
    <name type="scientific">Pyxidicoccus parkwayensis</name>
    <dbReference type="NCBI Taxonomy" id="2813578"/>
    <lineage>
        <taxon>Bacteria</taxon>
        <taxon>Pseudomonadati</taxon>
        <taxon>Myxococcota</taxon>
        <taxon>Myxococcia</taxon>
        <taxon>Myxococcales</taxon>
        <taxon>Cystobacterineae</taxon>
        <taxon>Myxococcaceae</taxon>
        <taxon>Pyxidicoccus</taxon>
    </lineage>
</organism>
<name>A0ABX7NTQ4_9BACT</name>
<accession>A0ABX7NTQ4</accession>
<dbReference type="RefSeq" id="WP_206723854.1">
    <property type="nucleotide sequence ID" value="NZ_CP071090.1"/>
</dbReference>
<dbReference type="Proteomes" id="UP000662747">
    <property type="component" value="Chromosome"/>
</dbReference>
<keyword evidence="3" id="KW-1185">Reference proteome</keyword>
<evidence type="ECO:0000313" key="2">
    <source>
        <dbReference type="EMBL" id="QSQ22277.1"/>
    </source>
</evidence>
<evidence type="ECO:0000259" key="1">
    <source>
        <dbReference type="Pfam" id="PF07791"/>
    </source>
</evidence>